<organism evidence="2 3">
    <name type="scientific">Zooshikella ganghwensis</name>
    <dbReference type="NCBI Taxonomy" id="202772"/>
    <lineage>
        <taxon>Bacteria</taxon>
        <taxon>Pseudomonadati</taxon>
        <taxon>Pseudomonadota</taxon>
        <taxon>Gammaproteobacteria</taxon>
        <taxon>Oceanospirillales</taxon>
        <taxon>Zooshikellaceae</taxon>
        <taxon>Zooshikella</taxon>
    </lineage>
</organism>
<evidence type="ECO:0000313" key="3">
    <source>
        <dbReference type="Proteomes" id="UP000257039"/>
    </source>
</evidence>
<protein>
    <submittedName>
        <fullName evidence="2">Chemotaxis protein CheW</fullName>
    </submittedName>
</protein>
<dbReference type="Proteomes" id="UP000257039">
    <property type="component" value="Unassembled WGS sequence"/>
</dbReference>
<dbReference type="Gene3D" id="2.30.30.40">
    <property type="entry name" value="SH3 Domains"/>
    <property type="match status" value="1"/>
</dbReference>
<proteinExistence type="predicted"/>
<dbReference type="AlphaFoldDB" id="A0A4V1IP56"/>
<dbReference type="SMART" id="SM00260">
    <property type="entry name" value="CheW"/>
    <property type="match status" value="1"/>
</dbReference>
<dbReference type="PROSITE" id="PS50851">
    <property type="entry name" value="CHEW"/>
    <property type="match status" value="1"/>
</dbReference>
<dbReference type="RefSeq" id="WP_094788881.1">
    <property type="nucleotide sequence ID" value="NZ_NDXW01000001.1"/>
</dbReference>
<comment type="caution">
    <text evidence="2">The sequence shown here is derived from an EMBL/GenBank/DDBJ whole genome shotgun (WGS) entry which is preliminary data.</text>
</comment>
<evidence type="ECO:0000313" key="2">
    <source>
        <dbReference type="EMBL" id="RDH46061.1"/>
    </source>
</evidence>
<reference evidence="2 3" key="1">
    <citation type="submission" date="2017-04" db="EMBL/GenBank/DDBJ databases">
        <title>Draft genome sequence of Zooshikella ganghwensis VG4 isolated from Red Sea sediments.</title>
        <authorList>
            <person name="Rehman Z."/>
            <person name="Alam I."/>
            <person name="Kamau A."/>
            <person name="Bajic V."/>
            <person name="Leiknes T."/>
        </authorList>
    </citation>
    <scope>NUCLEOTIDE SEQUENCE [LARGE SCALE GENOMIC DNA]</scope>
    <source>
        <strain evidence="2 3">VG4</strain>
    </source>
</reference>
<dbReference type="GO" id="GO:0006935">
    <property type="term" value="P:chemotaxis"/>
    <property type="evidence" value="ECO:0007669"/>
    <property type="project" value="InterPro"/>
</dbReference>
<dbReference type="Gene3D" id="2.40.50.180">
    <property type="entry name" value="CheA-289, Domain 4"/>
    <property type="match status" value="1"/>
</dbReference>
<dbReference type="GO" id="GO:0007165">
    <property type="term" value="P:signal transduction"/>
    <property type="evidence" value="ECO:0007669"/>
    <property type="project" value="InterPro"/>
</dbReference>
<dbReference type="Pfam" id="PF01584">
    <property type="entry name" value="CheW"/>
    <property type="match status" value="1"/>
</dbReference>
<dbReference type="InterPro" id="IPR036061">
    <property type="entry name" value="CheW-like_dom_sf"/>
</dbReference>
<keyword evidence="3" id="KW-1185">Reference proteome</keyword>
<dbReference type="EMBL" id="NDXW01000001">
    <property type="protein sequence ID" value="RDH46061.1"/>
    <property type="molecule type" value="Genomic_DNA"/>
</dbReference>
<sequence>MAKAQLTQERDEVLSSLLIPIQDKMLLLPNVSVAEIIGFQQPSSSSDTPEWHLGQINWRDQSIPVISFEVANGEEYRGTSRNARVAIINSISGNRELPFFAIVVQGIPHSVRLTESDVIAQDEPNQGELEAMHVLAHGEPAIIPKLDSLETMILAYGLA</sequence>
<accession>A0A4V1IP56</accession>
<gene>
    <name evidence="2" type="ORF">B9G39_22850</name>
</gene>
<evidence type="ECO:0000259" key="1">
    <source>
        <dbReference type="PROSITE" id="PS50851"/>
    </source>
</evidence>
<dbReference type="SUPFAM" id="SSF50341">
    <property type="entry name" value="CheW-like"/>
    <property type="match status" value="1"/>
</dbReference>
<feature type="domain" description="CheW-like" evidence="1">
    <location>
        <begin position="13"/>
        <end position="155"/>
    </location>
</feature>
<dbReference type="InterPro" id="IPR002545">
    <property type="entry name" value="CheW-lke_dom"/>
</dbReference>
<name>A0A4V1IP56_9GAMM</name>